<proteinExistence type="predicted"/>
<comment type="pathway">
    <text evidence="1">Metabolic intermediate biosynthesis; chorismate biosynthesis; chorismate from D-erythrose 4-phosphate and phosphoenolpyruvate: step 4/7.</text>
</comment>
<keyword evidence="3" id="KW-0521">NADP</keyword>
<evidence type="ECO:0000256" key="2">
    <source>
        <dbReference type="ARBA" id="ARBA00012962"/>
    </source>
</evidence>
<dbReference type="GO" id="GO:0050661">
    <property type="term" value="F:NADP binding"/>
    <property type="evidence" value="ECO:0007669"/>
    <property type="project" value="TreeGrafter"/>
</dbReference>
<evidence type="ECO:0000256" key="5">
    <source>
        <dbReference type="ARBA" id="ARBA00023141"/>
    </source>
</evidence>
<dbReference type="InterPro" id="IPR006151">
    <property type="entry name" value="Shikm_DH/Glu-tRNA_Rdtase"/>
</dbReference>
<dbReference type="InterPro" id="IPR036291">
    <property type="entry name" value="NAD(P)-bd_dom_sf"/>
</dbReference>
<dbReference type="Pfam" id="PF08501">
    <property type="entry name" value="Shikimate_dh_N"/>
    <property type="match status" value="1"/>
</dbReference>
<reference evidence="9 10" key="1">
    <citation type="submission" date="2020-02" db="EMBL/GenBank/DDBJ databases">
        <title>Pseudomonas Putida W5 Complete Genome Assembly.</title>
        <authorList>
            <person name="Yuan Z.-C."/>
            <person name="Shaw G.A."/>
            <person name="Cusano A.D."/>
            <person name="Caddey B.J."/>
            <person name="Weselowski B.J."/>
        </authorList>
    </citation>
    <scope>NUCLEOTIDE SEQUENCE [LARGE SCALE GENOMIC DNA]</scope>
    <source>
        <strain evidence="9 10">W5</strain>
    </source>
</reference>
<dbReference type="SUPFAM" id="SSF53223">
    <property type="entry name" value="Aminoacid dehydrogenase-like, N-terminal domain"/>
    <property type="match status" value="1"/>
</dbReference>
<evidence type="ECO:0000256" key="3">
    <source>
        <dbReference type="ARBA" id="ARBA00022857"/>
    </source>
</evidence>
<dbReference type="GO" id="GO:0009073">
    <property type="term" value="P:aromatic amino acid family biosynthetic process"/>
    <property type="evidence" value="ECO:0007669"/>
    <property type="project" value="UniProtKB-KW"/>
</dbReference>
<dbReference type="EC" id="1.1.1.25" evidence="2"/>
<evidence type="ECO:0000256" key="1">
    <source>
        <dbReference type="ARBA" id="ARBA00004871"/>
    </source>
</evidence>
<evidence type="ECO:0000313" key="10">
    <source>
        <dbReference type="Proteomes" id="UP000464480"/>
    </source>
</evidence>
<evidence type="ECO:0000259" key="7">
    <source>
        <dbReference type="Pfam" id="PF01488"/>
    </source>
</evidence>
<dbReference type="SUPFAM" id="SSF51735">
    <property type="entry name" value="NAD(P)-binding Rossmann-fold domains"/>
    <property type="match status" value="1"/>
</dbReference>
<dbReference type="InterPro" id="IPR022893">
    <property type="entry name" value="Shikimate_DH_fam"/>
</dbReference>
<protein>
    <recommendedName>
        <fullName evidence="2">shikimate dehydrogenase (NADP(+))</fullName>
        <ecNumber evidence="2">1.1.1.25</ecNumber>
    </recommendedName>
</protein>
<gene>
    <name evidence="9" type="ORF">C2H86_14235</name>
</gene>
<dbReference type="GO" id="GO:0009423">
    <property type="term" value="P:chorismate biosynthetic process"/>
    <property type="evidence" value="ECO:0007669"/>
    <property type="project" value="UniProtKB-UniPathway"/>
</dbReference>
<dbReference type="InterPro" id="IPR046346">
    <property type="entry name" value="Aminoacid_DH-like_N_sf"/>
</dbReference>
<accession>A0A6I6XW38</accession>
<dbReference type="EMBL" id="CP026115">
    <property type="protein sequence ID" value="QHG65491.1"/>
    <property type="molecule type" value="Genomic_DNA"/>
</dbReference>
<dbReference type="GO" id="GO:0004764">
    <property type="term" value="F:shikimate 3-dehydrogenase (NADP+) activity"/>
    <property type="evidence" value="ECO:0007669"/>
    <property type="project" value="UniProtKB-EC"/>
</dbReference>
<evidence type="ECO:0000256" key="6">
    <source>
        <dbReference type="ARBA" id="ARBA00049442"/>
    </source>
</evidence>
<feature type="domain" description="Shikimate dehydrogenase substrate binding N-terminal" evidence="8">
    <location>
        <begin position="15"/>
        <end position="94"/>
    </location>
</feature>
<dbReference type="GO" id="GO:0019632">
    <property type="term" value="P:shikimate metabolic process"/>
    <property type="evidence" value="ECO:0007669"/>
    <property type="project" value="TreeGrafter"/>
</dbReference>
<dbReference type="Gene3D" id="3.40.50.720">
    <property type="entry name" value="NAD(P)-binding Rossmann-like Domain"/>
    <property type="match status" value="1"/>
</dbReference>
<dbReference type="PANTHER" id="PTHR21089:SF1">
    <property type="entry name" value="BIFUNCTIONAL 3-DEHYDROQUINATE DEHYDRATASE_SHIKIMATE DEHYDROGENASE, CHLOROPLASTIC"/>
    <property type="match status" value="1"/>
</dbReference>
<keyword evidence="5" id="KW-0028">Amino-acid biosynthesis</keyword>
<dbReference type="Proteomes" id="UP000464480">
    <property type="component" value="Chromosome"/>
</dbReference>
<dbReference type="AlphaFoldDB" id="A0A6I6XW38"/>
<dbReference type="GO" id="GO:0005829">
    <property type="term" value="C:cytosol"/>
    <property type="evidence" value="ECO:0007669"/>
    <property type="project" value="TreeGrafter"/>
</dbReference>
<dbReference type="RefSeq" id="WP_159410823.1">
    <property type="nucleotide sequence ID" value="NZ_CP026115.2"/>
</dbReference>
<feature type="domain" description="Quinate/shikimate 5-dehydrogenase/glutamyl-tRNA reductase" evidence="7">
    <location>
        <begin position="123"/>
        <end position="197"/>
    </location>
</feature>
<dbReference type="Gene3D" id="3.40.50.10860">
    <property type="entry name" value="Leucine Dehydrogenase, chain A, domain 1"/>
    <property type="match status" value="1"/>
</dbReference>
<dbReference type="UniPathway" id="UPA00053">
    <property type="reaction ID" value="UER00087"/>
</dbReference>
<dbReference type="CDD" id="cd01065">
    <property type="entry name" value="NAD_bind_Shikimate_DH"/>
    <property type="match status" value="1"/>
</dbReference>
<name>A0A6I6XW38_PSEPU</name>
<dbReference type="Pfam" id="PF01488">
    <property type="entry name" value="Shikimate_DH"/>
    <property type="match status" value="1"/>
</dbReference>
<sequence length="267" mass="27954">MPITGTTRVVVHLTYPAKHLRTPSFFNPLLERLGHDAVLVPWEVSPANLASAWAGLRGIENLAGVIVTVPHKLEVAELCDDLQGAAASLGVCNVARRLSDGRFSGRMFDGEGFVRGLKNQGHALVGKRVLLLGAGGAATGIAHALLAEPLQRLVIANRSQAKAEELVAQLRTLLPGRKVAAGPADGRGFDVVINATALGLKADDPLPLPAHTLDSGTLVAEVVMNPDVTALLEAAQGRGCQVHKGVHMITGQVELLADFLFGTANGH</sequence>
<dbReference type="PANTHER" id="PTHR21089">
    <property type="entry name" value="SHIKIMATE DEHYDROGENASE"/>
    <property type="match status" value="1"/>
</dbReference>
<dbReference type="InterPro" id="IPR013708">
    <property type="entry name" value="Shikimate_DH-bd_N"/>
</dbReference>
<evidence type="ECO:0000256" key="4">
    <source>
        <dbReference type="ARBA" id="ARBA00023002"/>
    </source>
</evidence>
<evidence type="ECO:0000313" key="9">
    <source>
        <dbReference type="EMBL" id="QHG65491.1"/>
    </source>
</evidence>
<keyword evidence="5" id="KW-0057">Aromatic amino acid biosynthesis</keyword>
<organism evidence="9 10">
    <name type="scientific">Pseudomonas putida</name>
    <name type="common">Arthrobacter siderocapsulatus</name>
    <dbReference type="NCBI Taxonomy" id="303"/>
    <lineage>
        <taxon>Bacteria</taxon>
        <taxon>Pseudomonadati</taxon>
        <taxon>Pseudomonadota</taxon>
        <taxon>Gammaproteobacteria</taxon>
        <taxon>Pseudomonadales</taxon>
        <taxon>Pseudomonadaceae</taxon>
        <taxon>Pseudomonas</taxon>
    </lineage>
</organism>
<keyword evidence="4" id="KW-0560">Oxidoreductase</keyword>
<evidence type="ECO:0000259" key="8">
    <source>
        <dbReference type="Pfam" id="PF08501"/>
    </source>
</evidence>
<comment type="catalytic activity">
    <reaction evidence="6">
        <text>shikimate + NADP(+) = 3-dehydroshikimate + NADPH + H(+)</text>
        <dbReference type="Rhea" id="RHEA:17737"/>
        <dbReference type="ChEBI" id="CHEBI:15378"/>
        <dbReference type="ChEBI" id="CHEBI:16630"/>
        <dbReference type="ChEBI" id="CHEBI:36208"/>
        <dbReference type="ChEBI" id="CHEBI:57783"/>
        <dbReference type="ChEBI" id="CHEBI:58349"/>
        <dbReference type="EC" id="1.1.1.25"/>
    </reaction>
</comment>